<dbReference type="Proteomes" id="UP000736335">
    <property type="component" value="Unassembled WGS sequence"/>
</dbReference>
<evidence type="ECO:0000256" key="1">
    <source>
        <dbReference type="SAM" id="SignalP"/>
    </source>
</evidence>
<reference evidence="2" key="2">
    <citation type="submission" date="2020-11" db="EMBL/GenBank/DDBJ databases">
        <authorList>
            <consortium name="DOE Joint Genome Institute"/>
            <person name="Kuo A."/>
            <person name="Miyauchi S."/>
            <person name="Kiss E."/>
            <person name="Drula E."/>
            <person name="Kohler A."/>
            <person name="Sanchez-Garcia M."/>
            <person name="Andreopoulos B."/>
            <person name="Barry K.W."/>
            <person name="Bonito G."/>
            <person name="Buee M."/>
            <person name="Carver A."/>
            <person name="Chen C."/>
            <person name="Cichocki N."/>
            <person name="Clum A."/>
            <person name="Culley D."/>
            <person name="Crous P.W."/>
            <person name="Fauchery L."/>
            <person name="Girlanda M."/>
            <person name="Hayes R."/>
            <person name="Keri Z."/>
            <person name="Labutti K."/>
            <person name="Lipzen A."/>
            <person name="Lombard V."/>
            <person name="Magnuson J."/>
            <person name="Maillard F."/>
            <person name="Morin E."/>
            <person name="Murat C."/>
            <person name="Nolan M."/>
            <person name="Ohm R."/>
            <person name="Pangilinan J."/>
            <person name="Pereira M."/>
            <person name="Perotto S."/>
            <person name="Peter M."/>
            <person name="Riley R."/>
            <person name="Sitrit Y."/>
            <person name="Stielow B."/>
            <person name="Szollosi G."/>
            <person name="Zifcakova L."/>
            <person name="Stursova M."/>
            <person name="Spatafora J.W."/>
            <person name="Tedersoo L."/>
            <person name="Vaario L.-M."/>
            <person name="Yamada A."/>
            <person name="Yan M."/>
            <person name="Wang P."/>
            <person name="Xu J."/>
            <person name="Bruns T."/>
            <person name="Baldrian P."/>
            <person name="Vilgalys R."/>
            <person name="Henrissat B."/>
            <person name="Grigoriev I.V."/>
            <person name="Hibbett D."/>
            <person name="Nagy L.G."/>
            <person name="Martin F.M."/>
        </authorList>
    </citation>
    <scope>NUCLEOTIDE SEQUENCE</scope>
    <source>
        <strain evidence="2">UH-Tt-Lm1</strain>
    </source>
</reference>
<proteinExistence type="predicted"/>
<protein>
    <submittedName>
        <fullName evidence="2">Uncharacterized protein</fullName>
    </submittedName>
</protein>
<feature type="chain" id="PRO_5040485210" evidence="1">
    <location>
        <begin position="21"/>
        <end position="189"/>
    </location>
</feature>
<comment type="caution">
    <text evidence="2">The sequence shown here is derived from an EMBL/GenBank/DDBJ whole genome shotgun (WGS) entry which is preliminary data.</text>
</comment>
<name>A0A9P6L6L1_9AGAM</name>
<reference evidence="2" key="1">
    <citation type="journal article" date="2020" name="Nat. Commun.">
        <title>Large-scale genome sequencing of mycorrhizal fungi provides insights into the early evolution of symbiotic traits.</title>
        <authorList>
            <person name="Miyauchi S."/>
            <person name="Kiss E."/>
            <person name="Kuo A."/>
            <person name="Drula E."/>
            <person name="Kohler A."/>
            <person name="Sanchez-Garcia M."/>
            <person name="Morin E."/>
            <person name="Andreopoulos B."/>
            <person name="Barry K.W."/>
            <person name="Bonito G."/>
            <person name="Buee M."/>
            <person name="Carver A."/>
            <person name="Chen C."/>
            <person name="Cichocki N."/>
            <person name="Clum A."/>
            <person name="Culley D."/>
            <person name="Crous P.W."/>
            <person name="Fauchery L."/>
            <person name="Girlanda M."/>
            <person name="Hayes R.D."/>
            <person name="Keri Z."/>
            <person name="LaButti K."/>
            <person name="Lipzen A."/>
            <person name="Lombard V."/>
            <person name="Magnuson J."/>
            <person name="Maillard F."/>
            <person name="Murat C."/>
            <person name="Nolan M."/>
            <person name="Ohm R.A."/>
            <person name="Pangilinan J."/>
            <person name="Pereira M.F."/>
            <person name="Perotto S."/>
            <person name="Peter M."/>
            <person name="Pfister S."/>
            <person name="Riley R."/>
            <person name="Sitrit Y."/>
            <person name="Stielow J.B."/>
            <person name="Szollosi G."/>
            <person name="Zifcakova L."/>
            <person name="Stursova M."/>
            <person name="Spatafora J.W."/>
            <person name="Tedersoo L."/>
            <person name="Vaario L.M."/>
            <person name="Yamada A."/>
            <person name="Yan M."/>
            <person name="Wang P."/>
            <person name="Xu J."/>
            <person name="Bruns T."/>
            <person name="Baldrian P."/>
            <person name="Vilgalys R."/>
            <person name="Dunand C."/>
            <person name="Henrissat B."/>
            <person name="Grigoriev I.V."/>
            <person name="Hibbett D."/>
            <person name="Nagy L.G."/>
            <person name="Martin F.M."/>
        </authorList>
    </citation>
    <scope>NUCLEOTIDE SEQUENCE</scope>
    <source>
        <strain evidence="2">UH-Tt-Lm1</strain>
    </source>
</reference>
<evidence type="ECO:0000313" key="2">
    <source>
        <dbReference type="EMBL" id="KAF9784933.1"/>
    </source>
</evidence>
<accession>A0A9P6L6L1</accession>
<dbReference type="AlphaFoldDB" id="A0A9P6L6L1"/>
<keyword evidence="1" id="KW-0732">Signal</keyword>
<sequence length="189" mass="20241">MIFARAFAVAVVFFAALVNAATYTGKVQLINGEGSSNGFLKNWNSGFDGVDFTGNPLLVSISTNTTGTLNLIATNAAFPAPFYLGGQSSIYYPNLTPGSDVIVALTNVSPTPAGAPPSPSFTESAIWYFNEATKQLTPQWVNKDGSRPATFIAYDIKYNKIFLSGDVNAYNTVYSYKPASVVSFYLVPN</sequence>
<keyword evidence="3" id="KW-1185">Reference proteome</keyword>
<dbReference type="OrthoDB" id="3167181at2759"/>
<feature type="signal peptide" evidence="1">
    <location>
        <begin position="1"/>
        <end position="20"/>
    </location>
</feature>
<evidence type="ECO:0000313" key="3">
    <source>
        <dbReference type="Proteomes" id="UP000736335"/>
    </source>
</evidence>
<organism evidence="2 3">
    <name type="scientific">Thelephora terrestris</name>
    <dbReference type="NCBI Taxonomy" id="56493"/>
    <lineage>
        <taxon>Eukaryota</taxon>
        <taxon>Fungi</taxon>
        <taxon>Dikarya</taxon>
        <taxon>Basidiomycota</taxon>
        <taxon>Agaricomycotina</taxon>
        <taxon>Agaricomycetes</taxon>
        <taxon>Thelephorales</taxon>
        <taxon>Thelephoraceae</taxon>
        <taxon>Thelephora</taxon>
    </lineage>
</organism>
<gene>
    <name evidence="2" type="ORF">BJ322DRAFT_1108411</name>
</gene>
<dbReference type="EMBL" id="WIUZ02000007">
    <property type="protein sequence ID" value="KAF9784933.1"/>
    <property type="molecule type" value="Genomic_DNA"/>
</dbReference>